<dbReference type="InterPro" id="IPR024535">
    <property type="entry name" value="RHGA/B-epi-like_pectate_lyase"/>
</dbReference>
<dbReference type="InterPro" id="IPR011050">
    <property type="entry name" value="Pectin_lyase_fold/virulence"/>
</dbReference>
<dbReference type="EMBL" id="JAXOVC010000010">
    <property type="protein sequence ID" value="KAK4496150.1"/>
    <property type="molecule type" value="Genomic_DNA"/>
</dbReference>
<dbReference type="PANTHER" id="PTHR33928:SF2">
    <property type="entry name" value="PECTATE LYASE SUPERFAMILY PROTEIN DOMAIN-CONTAINING PROTEIN-RELATED"/>
    <property type="match status" value="1"/>
</dbReference>
<feature type="domain" description="Rhamnogalacturonase A/B/Epimerase-like pectate lyase" evidence="2">
    <location>
        <begin position="415"/>
        <end position="472"/>
    </location>
</feature>
<comment type="caution">
    <text evidence="3">The sequence shown here is derived from an EMBL/GenBank/DDBJ whole genome shotgun (WGS) entry which is preliminary data.</text>
</comment>
<dbReference type="PANTHER" id="PTHR33928">
    <property type="entry name" value="POLYGALACTURONASE QRT3"/>
    <property type="match status" value="1"/>
</dbReference>
<evidence type="ECO:0000313" key="4">
    <source>
        <dbReference type="Proteomes" id="UP001305779"/>
    </source>
</evidence>
<dbReference type="Gene3D" id="2.160.20.10">
    <property type="entry name" value="Single-stranded right-handed beta-helix, Pectin lyase-like"/>
    <property type="match status" value="2"/>
</dbReference>
<reference evidence="3 4" key="1">
    <citation type="journal article" date="2023" name="G3 (Bethesda)">
        <title>A chromosome-level genome assembly of Zasmidium syzygii isolated from banana leaves.</title>
        <authorList>
            <person name="van Westerhoven A.C."/>
            <person name="Mehrabi R."/>
            <person name="Talebi R."/>
            <person name="Steentjes M.B.F."/>
            <person name="Corcolon B."/>
            <person name="Chong P.A."/>
            <person name="Kema G.H.J."/>
            <person name="Seidl M.F."/>
        </authorList>
    </citation>
    <scope>NUCLEOTIDE SEQUENCE [LARGE SCALE GENOMIC DNA]</scope>
    <source>
        <strain evidence="3 4">P124</strain>
    </source>
</reference>
<dbReference type="InterPro" id="IPR039279">
    <property type="entry name" value="QRT3-like"/>
</dbReference>
<dbReference type="Pfam" id="PF12708">
    <property type="entry name" value="Pect-lyase_RHGA_epim"/>
    <property type="match status" value="2"/>
</dbReference>
<evidence type="ECO:0000313" key="3">
    <source>
        <dbReference type="EMBL" id="KAK4496150.1"/>
    </source>
</evidence>
<keyword evidence="1" id="KW-0732">Signal</keyword>
<feature type="signal peptide" evidence="1">
    <location>
        <begin position="1"/>
        <end position="24"/>
    </location>
</feature>
<protein>
    <recommendedName>
        <fullName evidence="2">Rhamnogalacturonase A/B/Epimerase-like pectate lyase domain-containing protein</fullName>
    </recommendedName>
</protein>
<dbReference type="CDD" id="cd23668">
    <property type="entry name" value="GH55_beta13glucanase-like"/>
    <property type="match status" value="1"/>
</dbReference>
<dbReference type="InterPro" id="IPR012334">
    <property type="entry name" value="Pectin_lyas_fold"/>
</dbReference>
<name>A0ABR0E4G3_ZASCE</name>
<gene>
    <name evidence="3" type="ORF">PRZ48_012129</name>
</gene>
<sequence>MLFTNKSLFYVLSIYFQFARQSSALPARSNSTAPHTNTTVSHDTQVTAEAASAWWFPNLDHTSGTVRDYVPFLSTPNYPVYKSVSSGDSAAFRNALYSDGPNGDRDNMWLAGQPRVVYLAPGTYVLDSTIYLDTDTVIIGDAANPPTIRAAAGFSGDYLICGGQGGDTASGGELHFSVMIKNVILDTRPNAAQSDFIALSWRVAQNTALVNVKIQMPNNAHTGIWMGQGSAVSVGDVKFYQGSIGMHYAGLQQATLKKMEFHGCTTGIRIDNGFTVNVHAPTFDTVGFPIVLNAGGPWVSVVDAVSTNSGTFFTSNVGYPNFMLENIAQTSGNSPVVVVGGQTKVNYQASLGTYVYGNTYGANPIYQTSPQIRSIPRPPSLAPGGKYPALTPPQYPKAVAGDVINMKNPNRNGGFHLKGDGSTDETAALQGALNHAASQGKIAYLPYGIYRVYKTITIPVGTQLVGNAWSTISGYGSAFKDESRPTPIVRIGAPGAVGKAVIQDMRFTIGEALPGAIILQVNMAGHQPGDVAIYNSLVTVGGTRDTKLSCSSEANCKAAYLGLHLSTTSSAYLDNFWAWLADHPTDSSNLQTRTAGKGGIFIEATKGTWLAGVASEHWWLYQFSFSKARNLFMSLIQSETNYNQGTNAAVAPPAPFAARPKDPAFAWCQNGSDADCPMGPAQFYDGGDSIFGYAAASWNFFGGQEANMNVIRKSPTNLHLYGLCDHDAEYIVRLPDEKRFGNDGNDGFGGSWGAVVAEYSTAAA</sequence>
<feature type="domain" description="Rhamnogalacturonase A/B/Epimerase-like pectate lyase" evidence="2">
    <location>
        <begin position="88"/>
        <end position="276"/>
    </location>
</feature>
<keyword evidence="4" id="KW-1185">Reference proteome</keyword>
<accession>A0ABR0E4G3</accession>
<dbReference type="Proteomes" id="UP001305779">
    <property type="component" value="Unassembled WGS sequence"/>
</dbReference>
<organism evidence="3 4">
    <name type="scientific">Zasmidium cellare</name>
    <name type="common">Wine cellar mold</name>
    <name type="synonym">Racodium cellare</name>
    <dbReference type="NCBI Taxonomy" id="395010"/>
    <lineage>
        <taxon>Eukaryota</taxon>
        <taxon>Fungi</taxon>
        <taxon>Dikarya</taxon>
        <taxon>Ascomycota</taxon>
        <taxon>Pezizomycotina</taxon>
        <taxon>Dothideomycetes</taxon>
        <taxon>Dothideomycetidae</taxon>
        <taxon>Mycosphaerellales</taxon>
        <taxon>Mycosphaerellaceae</taxon>
        <taxon>Zasmidium</taxon>
    </lineage>
</organism>
<evidence type="ECO:0000259" key="2">
    <source>
        <dbReference type="Pfam" id="PF12708"/>
    </source>
</evidence>
<proteinExistence type="predicted"/>
<dbReference type="SUPFAM" id="SSF51126">
    <property type="entry name" value="Pectin lyase-like"/>
    <property type="match status" value="2"/>
</dbReference>
<feature type="chain" id="PRO_5046501950" description="Rhamnogalacturonase A/B/Epimerase-like pectate lyase domain-containing protein" evidence="1">
    <location>
        <begin position="25"/>
        <end position="764"/>
    </location>
</feature>
<evidence type="ECO:0000256" key="1">
    <source>
        <dbReference type="SAM" id="SignalP"/>
    </source>
</evidence>